<evidence type="ECO:0000313" key="6">
    <source>
        <dbReference type="Proteomes" id="UP001580346"/>
    </source>
</evidence>
<feature type="domain" description="HTH gntR-type" evidence="4">
    <location>
        <begin position="10"/>
        <end position="77"/>
    </location>
</feature>
<proteinExistence type="predicted"/>
<name>A0ABV5AX23_9BACL</name>
<sequence>MDETMYRQSGSAGNSVYVRLKEQMMSLELPPGTALSEKETSIRFQVSRTPVRESFVRLAQEGLVLVLPQRGTKVSLIDTGLVEEARFMREQLECAVIRLACASFPEAQLAELEANLARQRDSIEVHDGHRLFDLDEEFHRILFEGCGKLATWTVMQQMNIHFNRVRMLRLDTNPHWDHLYEQHSRMVEAIREQSPDAAERIMHDHLNLGVADLSVLREQYPEYFK</sequence>
<dbReference type="SMART" id="SM00895">
    <property type="entry name" value="FCD"/>
    <property type="match status" value="1"/>
</dbReference>
<dbReference type="PROSITE" id="PS50949">
    <property type="entry name" value="HTH_GNTR"/>
    <property type="match status" value="1"/>
</dbReference>
<evidence type="ECO:0000256" key="3">
    <source>
        <dbReference type="ARBA" id="ARBA00023163"/>
    </source>
</evidence>
<dbReference type="InterPro" id="IPR011711">
    <property type="entry name" value="GntR_C"/>
</dbReference>
<dbReference type="Pfam" id="PF07729">
    <property type="entry name" value="FCD"/>
    <property type="match status" value="1"/>
</dbReference>
<evidence type="ECO:0000313" key="5">
    <source>
        <dbReference type="EMBL" id="MFB5268762.1"/>
    </source>
</evidence>
<keyword evidence="6" id="KW-1185">Reference proteome</keyword>
<keyword evidence="2" id="KW-0238">DNA-binding</keyword>
<dbReference type="Gene3D" id="1.10.10.10">
    <property type="entry name" value="Winged helix-like DNA-binding domain superfamily/Winged helix DNA-binding domain"/>
    <property type="match status" value="1"/>
</dbReference>
<dbReference type="InterPro" id="IPR036388">
    <property type="entry name" value="WH-like_DNA-bd_sf"/>
</dbReference>
<dbReference type="EMBL" id="JBHHMI010000019">
    <property type="protein sequence ID" value="MFB5268762.1"/>
    <property type="molecule type" value="Genomic_DNA"/>
</dbReference>
<dbReference type="Gene3D" id="1.20.120.530">
    <property type="entry name" value="GntR ligand-binding domain-like"/>
    <property type="match status" value="1"/>
</dbReference>
<evidence type="ECO:0000259" key="4">
    <source>
        <dbReference type="PROSITE" id="PS50949"/>
    </source>
</evidence>
<comment type="caution">
    <text evidence="5">The sequence shown here is derived from an EMBL/GenBank/DDBJ whole genome shotgun (WGS) entry which is preliminary data.</text>
</comment>
<keyword evidence="3" id="KW-0804">Transcription</keyword>
<organism evidence="5 6">
    <name type="scientific">Paenibacillus enshidis</name>
    <dbReference type="NCBI Taxonomy" id="1458439"/>
    <lineage>
        <taxon>Bacteria</taxon>
        <taxon>Bacillati</taxon>
        <taxon>Bacillota</taxon>
        <taxon>Bacilli</taxon>
        <taxon>Bacillales</taxon>
        <taxon>Paenibacillaceae</taxon>
        <taxon>Paenibacillus</taxon>
    </lineage>
</organism>
<gene>
    <name evidence="5" type="ORF">ACE41H_18525</name>
</gene>
<protein>
    <submittedName>
        <fullName evidence="5">GntR family transcriptional regulator</fullName>
    </submittedName>
</protein>
<dbReference type="PANTHER" id="PTHR43537">
    <property type="entry name" value="TRANSCRIPTIONAL REGULATOR, GNTR FAMILY"/>
    <property type="match status" value="1"/>
</dbReference>
<evidence type="ECO:0000256" key="1">
    <source>
        <dbReference type="ARBA" id="ARBA00023015"/>
    </source>
</evidence>
<dbReference type="SUPFAM" id="SSF46785">
    <property type="entry name" value="Winged helix' DNA-binding domain"/>
    <property type="match status" value="1"/>
</dbReference>
<dbReference type="InterPro" id="IPR008920">
    <property type="entry name" value="TF_FadR/GntR_C"/>
</dbReference>
<dbReference type="InterPro" id="IPR000524">
    <property type="entry name" value="Tscrpt_reg_HTH_GntR"/>
</dbReference>
<dbReference type="RefSeq" id="WP_375357035.1">
    <property type="nucleotide sequence ID" value="NZ_JBHHMI010000019.1"/>
</dbReference>
<dbReference type="InterPro" id="IPR036390">
    <property type="entry name" value="WH_DNA-bd_sf"/>
</dbReference>
<dbReference type="SMART" id="SM00345">
    <property type="entry name" value="HTH_GNTR"/>
    <property type="match status" value="1"/>
</dbReference>
<keyword evidence="1" id="KW-0805">Transcription regulation</keyword>
<dbReference type="Proteomes" id="UP001580346">
    <property type="component" value="Unassembled WGS sequence"/>
</dbReference>
<dbReference type="Pfam" id="PF00392">
    <property type="entry name" value="GntR"/>
    <property type="match status" value="1"/>
</dbReference>
<accession>A0ABV5AX23</accession>
<evidence type="ECO:0000256" key="2">
    <source>
        <dbReference type="ARBA" id="ARBA00023125"/>
    </source>
</evidence>
<dbReference type="CDD" id="cd07377">
    <property type="entry name" value="WHTH_GntR"/>
    <property type="match status" value="1"/>
</dbReference>
<reference evidence="5 6" key="1">
    <citation type="submission" date="2024-09" db="EMBL/GenBank/DDBJ databases">
        <title>Paenibacillus zeirhizospherea sp. nov., isolated from surface of the maize (Zea mays) roots in a horticulture field, Hungary.</title>
        <authorList>
            <person name="Marton D."/>
            <person name="Farkas M."/>
            <person name="Bedics A."/>
            <person name="Toth E."/>
            <person name="Tancsics A."/>
            <person name="Boka K."/>
            <person name="Maroti G."/>
            <person name="Kriszt B."/>
            <person name="Cserhati M."/>
        </authorList>
    </citation>
    <scope>NUCLEOTIDE SEQUENCE [LARGE SCALE GENOMIC DNA]</scope>
    <source>
        <strain evidence="5 6">KCTC 33519</strain>
    </source>
</reference>
<dbReference type="SUPFAM" id="SSF48008">
    <property type="entry name" value="GntR ligand-binding domain-like"/>
    <property type="match status" value="1"/>
</dbReference>
<dbReference type="PANTHER" id="PTHR43537:SF6">
    <property type="entry name" value="HTH-TYPE TRANSCRIPTIONAL REPRESSOR RSPR"/>
    <property type="match status" value="1"/>
</dbReference>